<dbReference type="CDD" id="cd08505">
    <property type="entry name" value="PBP2_NikA_DppA_OppA_like_18"/>
    <property type="match status" value="1"/>
</dbReference>
<dbReference type="EMBL" id="JACJJC010000002">
    <property type="protein sequence ID" value="MBM6703303.1"/>
    <property type="molecule type" value="Genomic_DNA"/>
</dbReference>
<organism evidence="8 9">
    <name type="scientific">Sutterella massiliensis</name>
    <dbReference type="NCBI Taxonomy" id="1816689"/>
    <lineage>
        <taxon>Bacteria</taxon>
        <taxon>Pseudomonadati</taxon>
        <taxon>Pseudomonadota</taxon>
        <taxon>Betaproteobacteria</taxon>
        <taxon>Burkholderiales</taxon>
        <taxon>Sutterellaceae</taxon>
        <taxon>Sutterella</taxon>
    </lineage>
</organism>
<evidence type="ECO:0000313" key="8">
    <source>
        <dbReference type="EMBL" id="MBM6703303.1"/>
    </source>
</evidence>
<keyword evidence="5" id="KW-1133">Transmembrane helix</keyword>
<feature type="transmembrane region" description="Helical" evidence="5">
    <location>
        <begin position="710"/>
        <end position="732"/>
    </location>
</feature>
<comment type="similarity">
    <text evidence="2">Belongs to the bacterial solute-binding protein 5 family.</text>
</comment>
<evidence type="ECO:0000256" key="1">
    <source>
        <dbReference type="ARBA" id="ARBA00004196"/>
    </source>
</evidence>
<gene>
    <name evidence="8" type="ORF">H6A60_02115</name>
</gene>
<sequence length="748" mass="84466">MKRLGLAALAVAALSLLLSVLLPEVTNSPRPLAEYGEKTLFSAFGGRSPRTLDPQRSYSSDETAYTYSIYEPLYQYAYLKRPYTLEPLAAESIAKPKYFDKNGRALPENADPSEIAESHYEIRIRENVFYAPHPAFARNAAGELLYENLDRTIDPELARSLESPLDLPEKGTRALEARDFAYAIRRMASPLVVSPIFGTMKTRIVGLAEYGEKLNARYRAMKEAAGGDVRERLDLWADPLPGVEVLDKRTLRIRVIGKYPQFSYWLAMTFFAPVPEEAERFYEAAVLREKNISLDTWPVGTGPFMMTVFEENRRHEMRRNPNYRVSPYPCEGEPADREAGRLADCGKPLPMVDRIVFDIEKEAVPLQTKFLQGYYDSPFIDRVDTGLGYLVAMEDDPEKRSLYSGKALQFPKTVQAGLWYLGFNWLDPVVGGGKTPEEARRNRLLRQALTIAVDWEENLAIFQKNQGTPASGPVPPGLFGWRDDGPEAFNPIAYEMREVGGVKRPVRRSIEDAKKLLAEAGYPDGRDAKTGEPLILVFDYQQAAQGSKAYLEWYQRQFAKLGIQLEIRATDYNRFQEKMQKGAAQIFFWGWNADYPDAENFLFLFYGPNGKVKHGGENASNYESKRFDEAFRAMRYLEDGEEKQVLIDRMTTILQEDAPAIFGYYPPGAAAYQSWVGNVKPSGLVQNGLKYLSIDAEKRLERIVEWNAPVLWPLALLLYAAAALAAGGAYILEKRSESRAIDRTGDAS</sequence>
<feature type="domain" description="Solute-binding protein family 5" evidence="7">
    <location>
        <begin position="174"/>
        <end position="611"/>
    </location>
</feature>
<dbReference type="SUPFAM" id="SSF53850">
    <property type="entry name" value="Periplasmic binding protein-like II"/>
    <property type="match status" value="1"/>
</dbReference>
<feature type="chain" id="PRO_5047171747" evidence="6">
    <location>
        <begin position="24"/>
        <end position="748"/>
    </location>
</feature>
<dbReference type="Proteomes" id="UP000715095">
    <property type="component" value="Unassembled WGS sequence"/>
</dbReference>
<accession>A0ABS2DPP8</accession>
<dbReference type="Pfam" id="PF00496">
    <property type="entry name" value="SBP_bac_5"/>
    <property type="match status" value="1"/>
</dbReference>
<comment type="caution">
    <text evidence="8">The sequence shown here is derived from an EMBL/GenBank/DDBJ whole genome shotgun (WGS) entry which is preliminary data.</text>
</comment>
<name>A0ABS2DPP8_9BURK</name>
<evidence type="ECO:0000256" key="6">
    <source>
        <dbReference type="SAM" id="SignalP"/>
    </source>
</evidence>
<evidence type="ECO:0000256" key="5">
    <source>
        <dbReference type="SAM" id="Phobius"/>
    </source>
</evidence>
<keyword evidence="9" id="KW-1185">Reference proteome</keyword>
<dbReference type="InterPro" id="IPR000914">
    <property type="entry name" value="SBP_5_dom"/>
</dbReference>
<protein>
    <submittedName>
        <fullName evidence="8">ABC transporter substrate-binding protein</fullName>
    </submittedName>
</protein>
<dbReference type="InterPro" id="IPR039424">
    <property type="entry name" value="SBP_5"/>
</dbReference>
<dbReference type="PANTHER" id="PTHR30290">
    <property type="entry name" value="PERIPLASMIC BINDING COMPONENT OF ABC TRANSPORTER"/>
    <property type="match status" value="1"/>
</dbReference>
<evidence type="ECO:0000313" key="9">
    <source>
        <dbReference type="Proteomes" id="UP000715095"/>
    </source>
</evidence>
<evidence type="ECO:0000256" key="2">
    <source>
        <dbReference type="ARBA" id="ARBA00005695"/>
    </source>
</evidence>
<feature type="signal peptide" evidence="6">
    <location>
        <begin position="1"/>
        <end position="23"/>
    </location>
</feature>
<evidence type="ECO:0000256" key="3">
    <source>
        <dbReference type="ARBA" id="ARBA00022448"/>
    </source>
</evidence>
<keyword evidence="4 6" id="KW-0732">Signal</keyword>
<keyword evidence="5" id="KW-0812">Transmembrane</keyword>
<dbReference type="Gene3D" id="3.10.105.10">
    <property type="entry name" value="Dipeptide-binding Protein, Domain 3"/>
    <property type="match status" value="1"/>
</dbReference>
<comment type="subcellular location">
    <subcellularLocation>
        <location evidence="1">Cell envelope</location>
    </subcellularLocation>
</comment>
<evidence type="ECO:0000259" key="7">
    <source>
        <dbReference type="Pfam" id="PF00496"/>
    </source>
</evidence>
<keyword evidence="5" id="KW-0472">Membrane</keyword>
<dbReference type="PANTHER" id="PTHR30290:SF10">
    <property type="entry name" value="PERIPLASMIC OLIGOPEPTIDE-BINDING PROTEIN-RELATED"/>
    <property type="match status" value="1"/>
</dbReference>
<dbReference type="Gene3D" id="3.40.190.10">
    <property type="entry name" value="Periplasmic binding protein-like II"/>
    <property type="match status" value="1"/>
</dbReference>
<reference evidence="8 9" key="1">
    <citation type="journal article" date="2021" name="Sci. Rep.">
        <title>The distribution of antibiotic resistance genes in chicken gut microbiota commensals.</title>
        <authorList>
            <person name="Juricova H."/>
            <person name="Matiasovicova J."/>
            <person name="Kubasova T."/>
            <person name="Cejkova D."/>
            <person name="Rychlik I."/>
        </authorList>
    </citation>
    <scope>NUCLEOTIDE SEQUENCE [LARGE SCALE GENOMIC DNA]</scope>
    <source>
        <strain evidence="8 9">An829</strain>
    </source>
</reference>
<proteinExistence type="inferred from homology"/>
<dbReference type="Gene3D" id="3.90.76.10">
    <property type="entry name" value="Dipeptide-binding Protein, Domain 1"/>
    <property type="match status" value="1"/>
</dbReference>
<evidence type="ECO:0000256" key="4">
    <source>
        <dbReference type="ARBA" id="ARBA00022729"/>
    </source>
</evidence>
<keyword evidence="3" id="KW-0813">Transport</keyword>